<organism evidence="2 3">
    <name type="scientific">Xanthomonas campestris pv. campestris (strain 8004)</name>
    <dbReference type="NCBI Taxonomy" id="314565"/>
    <lineage>
        <taxon>Bacteria</taxon>
        <taxon>Pseudomonadati</taxon>
        <taxon>Pseudomonadota</taxon>
        <taxon>Gammaproteobacteria</taxon>
        <taxon>Lysobacterales</taxon>
        <taxon>Lysobacteraceae</taxon>
        <taxon>Xanthomonas</taxon>
    </lineage>
</organism>
<proteinExistence type="predicted"/>
<evidence type="ECO:0000313" key="2">
    <source>
        <dbReference type="EMBL" id="AAY50923.1"/>
    </source>
</evidence>
<gene>
    <name evidence="2" type="ordered locus">XC_3883</name>
</gene>
<accession>A0A0H2XBI1</accession>
<sequence length="120" mass="14096">MTETRMNVPYQIPGRAPDEGRNQNVSQYWRERFTEEPYYAEGDRYEDYEAAYLAGHDARVRDMARAYDQVEAELHRDWDANRGSSSLSWSKARHAVRRAWESAAEFVSGDDHAKNAERHR</sequence>
<reference evidence="2 3" key="1">
    <citation type="journal article" date="2005" name="Genome Res.">
        <title>Comparative and functional genomic analyses of the pathogenicity of phytopathogen Xanthomonas campestris pv. campestris.</title>
        <authorList>
            <person name="Qian W."/>
            <person name="Jia Y."/>
            <person name="Ren S.X."/>
            <person name="He Y.Q."/>
            <person name="Feng J.X."/>
            <person name="Lu L.F."/>
            <person name="Sun Q."/>
            <person name="Ying G."/>
            <person name="Tang D.J."/>
            <person name="Tang H."/>
            <person name="Wu W."/>
            <person name="Hao P."/>
            <person name="Wang L."/>
            <person name="Jiang B.L."/>
            <person name="Zeng S."/>
            <person name="Gu W.Y."/>
            <person name="Lu G."/>
            <person name="Rong L."/>
            <person name="Tian Y."/>
            <person name="Yao Z."/>
            <person name="Fu G."/>
            <person name="Chen B."/>
            <person name="Fang R."/>
            <person name="Qiang B."/>
            <person name="Chen Z."/>
            <person name="Zhao G.P."/>
            <person name="Tang J.L."/>
            <person name="He C."/>
        </authorList>
    </citation>
    <scope>NUCLEOTIDE SEQUENCE [LARGE SCALE GENOMIC DNA]</scope>
    <source>
        <strain evidence="2 3">8004</strain>
    </source>
</reference>
<dbReference type="Proteomes" id="UP000000420">
    <property type="component" value="Chromosome"/>
</dbReference>
<dbReference type="HOGENOM" id="CLU_179033_0_0_6"/>
<evidence type="ECO:0000313" key="3">
    <source>
        <dbReference type="Proteomes" id="UP000000420"/>
    </source>
</evidence>
<dbReference type="KEGG" id="xcb:XC_3883"/>
<evidence type="ECO:0000256" key="1">
    <source>
        <dbReference type="SAM" id="MobiDB-lite"/>
    </source>
</evidence>
<name>A0A0H2XBI1_XANC8</name>
<protein>
    <submittedName>
        <fullName evidence="2">Uncharacterized protein</fullName>
    </submittedName>
</protein>
<dbReference type="AlphaFoldDB" id="A0A0H2XBI1"/>
<dbReference type="EMBL" id="CP000050">
    <property type="protein sequence ID" value="AAY50923.1"/>
    <property type="molecule type" value="Genomic_DNA"/>
</dbReference>
<feature type="region of interest" description="Disordered" evidence="1">
    <location>
        <begin position="1"/>
        <end position="23"/>
    </location>
</feature>